<feature type="domain" description="RNA polymerase sigma-70 region 2" evidence="6">
    <location>
        <begin position="21"/>
        <end position="86"/>
    </location>
</feature>
<dbReference type="PANTHER" id="PTHR43133">
    <property type="entry name" value="RNA POLYMERASE ECF-TYPE SIGMA FACTO"/>
    <property type="match status" value="1"/>
</dbReference>
<evidence type="ECO:0000259" key="6">
    <source>
        <dbReference type="Pfam" id="PF04542"/>
    </source>
</evidence>
<protein>
    <submittedName>
        <fullName evidence="8">RNA polymerase sigma-70 factor (ECF subfamily)</fullName>
    </submittedName>
</protein>
<evidence type="ECO:0000256" key="1">
    <source>
        <dbReference type="ARBA" id="ARBA00010641"/>
    </source>
</evidence>
<keyword evidence="3" id="KW-0731">Sigma factor</keyword>
<evidence type="ECO:0000259" key="7">
    <source>
        <dbReference type="Pfam" id="PF08281"/>
    </source>
</evidence>
<dbReference type="EMBL" id="VFOZ01000001">
    <property type="protein sequence ID" value="TQM00118.1"/>
    <property type="molecule type" value="Genomic_DNA"/>
</dbReference>
<dbReference type="GO" id="GO:0003677">
    <property type="term" value="F:DNA binding"/>
    <property type="evidence" value="ECO:0007669"/>
    <property type="project" value="UniProtKB-KW"/>
</dbReference>
<accession>A0A543CT77</accession>
<organism evidence="8 9">
    <name type="scientific">Actinoallomurus bryophytorum</name>
    <dbReference type="NCBI Taxonomy" id="1490222"/>
    <lineage>
        <taxon>Bacteria</taxon>
        <taxon>Bacillati</taxon>
        <taxon>Actinomycetota</taxon>
        <taxon>Actinomycetes</taxon>
        <taxon>Streptosporangiales</taxon>
        <taxon>Thermomonosporaceae</taxon>
        <taxon>Actinoallomurus</taxon>
    </lineage>
</organism>
<evidence type="ECO:0000256" key="4">
    <source>
        <dbReference type="ARBA" id="ARBA00023125"/>
    </source>
</evidence>
<dbReference type="PANTHER" id="PTHR43133:SF8">
    <property type="entry name" value="RNA POLYMERASE SIGMA FACTOR HI_1459-RELATED"/>
    <property type="match status" value="1"/>
</dbReference>
<dbReference type="InterPro" id="IPR036388">
    <property type="entry name" value="WH-like_DNA-bd_sf"/>
</dbReference>
<dbReference type="InterPro" id="IPR039425">
    <property type="entry name" value="RNA_pol_sigma-70-like"/>
</dbReference>
<dbReference type="InterPro" id="IPR013324">
    <property type="entry name" value="RNA_pol_sigma_r3/r4-like"/>
</dbReference>
<keyword evidence="2" id="KW-0805">Transcription regulation</keyword>
<dbReference type="Gene3D" id="1.10.10.10">
    <property type="entry name" value="Winged helix-like DNA-binding domain superfamily/Winged helix DNA-binding domain"/>
    <property type="match status" value="1"/>
</dbReference>
<dbReference type="Pfam" id="PF04542">
    <property type="entry name" value="Sigma70_r2"/>
    <property type="match status" value="1"/>
</dbReference>
<dbReference type="Proteomes" id="UP000316096">
    <property type="component" value="Unassembled WGS sequence"/>
</dbReference>
<evidence type="ECO:0000313" key="9">
    <source>
        <dbReference type="Proteomes" id="UP000316096"/>
    </source>
</evidence>
<proteinExistence type="inferred from homology"/>
<dbReference type="SUPFAM" id="SSF88659">
    <property type="entry name" value="Sigma3 and sigma4 domains of RNA polymerase sigma factors"/>
    <property type="match status" value="1"/>
</dbReference>
<sequence>MIADSARGIGDGADTARFTSIYRHNYTRVLGYALAHSPREVAEDVAHETFLTAWRKLEEVPRDDPLPWLLGTARNHRLKQLAAGRRRETIARRIGQLTDDHDLAAWDTGDLVVERNTGLAAFAALPDHDAEILILSAWYGLDAAQCARVLGCTKAAYYVRIHRARRRLAHALQRQAASPATVRMNALEGDRS</sequence>
<dbReference type="RefSeq" id="WP_185792442.1">
    <property type="nucleotide sequence ID" value="NZ_VFOZ01000001.1"/>
</dbReference>
<keyword evidence="9" id="KW-1185">Reference proteome</keyword>
<dbReference type="InterPro" id="IPR013249">
    <property type="entry name" value="RNA_pol_sigma70_r4_t2"/>
</dbReference>
<evidence type="ECO:0000256" key="3">
    <source>
        <dbReference type="ARBA" id="ARBA00023082"/>
    </source>
</evidence>
<dbReference type="InterPro" id="IPR013325">
    <property type="entry name" value="RNA_pol_sigma_r2"/>
</dbReference>
<evidence type="ECO:0000256" key="5">
    <source>
        <dbReference type="ARBA" id="ARBA00023163"/>
    </source>
</evidence>
<evidence type="ECO:0000256" key="2">
    <source>
        <dbReference type="ARBA" id="ARBA00023015"/>
    </source>
</evidence>
<reference evidence="8 9" key="1">
    <citation type="submission" date="2019-06" db="EMBL/GenBank/DDBJ databases">
        <title>Sequencing the genomes of 1000 actinobacteria strains.</title>
        <authorList>
            <person name="Klenk H.-P."/>
        </authorList>
    </citation>
    <scope>NUCLEOTIDE SEQUENCE [LARGE SCALE GENOMIC DNA]</scope>
    <source>
        <strain evidence="8 9">DSM 102200</strain>
    </source>
</reference>
<dbReference type="AlphaFoldDB" id="A0A543CT77"/>
<dbReference type="Gene3D" id="1.10.1740.10">
    <property type="match status" value="1"/>
</dbReference>
<dbReference type="GO" id="GO:0006352">
    <property type="term" value="P:DNA-templated transcription initiation"/>
    <property type="evidence" value="ECO:0007669"/>
    <property type="project" value="InterPro"/>
</dbReference>
<dbReference type="SUPFAM" id="SSF88946">
    <property type="entry name" value="Sigma2 domain of RNA polymerase sigma factors"/>
    <property type="match status" value="1"/>
</dbReference>
<dbReference type="GO" id="GO:0016987">
    <property type="term" value="F:sigma factor activity"/>
    <property type="evidence" value="ECO:0007669"/>
    <property type="project" value="UniProtKB-KW"/>
</dbReference>
<comment type="caution">
    <text evidence="8">The sequence shown here is derived from an EMBL/GenBank/DDBJ whole genome shotgun (WGS) entry which is preliminary data.</text>
</comment>
<dbReference type="InterPro" id="IPR007627">
    <property type="entry name" value="RNA_pol_sigma70_r2"/>
</dbReference>
<gene>
    <name evidence="8" type="ORF">FB559_5824</name>
</gene>
<keyword evidence="5" id="KW-0804">Transcription</keyword>
<name>A0A543CT77_9ACTN</name>
<keyword evidence="4" id="KW-0238">DNA-binding</keyword>
<feature type="domain" description="RNA polymerase sigma factor 70 region 4 type 2" evidence="7">
    <location>
        <begin position="120"/>
        <end position="168"/>
    </location>
</feature>
<dbReference type="Pfam" id="PF08281">
    <property type="entry name" value="Sigma70_r4_2"/>
    <property type="match status" value="1"/>
</dbReference>
<comment type="similarity">
    <text evidence="1">Belongs to the sigma-70 factor family. ECF subfamily.</text>
</comment>
<evidence type="ECO:0000313" key="8">
    <source>
        <dbReference type="EMBL" id="TQM00118.1"/>
    </source>
</evidence>